<accession>A0A834WXH9</accession>
<dbReference type="AlphaFoldDB" id="A0A834WXH9"/>
<evidence type="ECO:0000313" key="3">
    <source>
        <dbReference type="Proteomes" id="UP000634136"/>
    </source>
</evidence>
<keyword evidence="3" id="KW-1185">Reference proteome</keyword>
<dbReference type="EMBL" id="JAAIUW010000004">
    <property type="protein sequence ID" value="KAF7834130.1"/>
    <property type="molecule type" value="Genomic_DNA"/>
</dbReference>
<evidence type="ECO:0000313" key="2">
    <source>
        <dbReference type="EMBL" id="KAF7834130.1"/>
    </source>
</evidence>
<name>A0A834WXH9_9FABA</name>
<protein>
    <submittedName>
        <fullName evidence="2">Uncharacterized protein</fullName>
    </submittedName>
</protein>
<feature type="region of interest" description="Disordered" evidence="1">
    <location>
        <begin position="1"/>
        <end position="21"/>
    </location>
</feature>
<reference evidence="2" key="1">
    <citation type="submission" date="2020-09" db="EMBL/GenBank/DDBJ databases">
        <title>Genome-Enabled Discovery of Anthraquinone Biosynthesis in Senna tora.</title>
        <authorList>
            <person name="Kang S.-H."/>
            <person name="Pandey R.P."/>
            <person name="Lee C.-M."/>
            <person name="Sim J.-S."/>
            <person name="Jeong J.-T."/>
            <person name="Choi B.-S."/>
            <person name="Jung M."/>
            <person name="Ginzburg D."/>
            <person name="Zhao K."/>
            <person name="Won S.Y."/>
            <person name="Oh T.-J."/>
            <person name="Yu Y."/>
            <person name="Kim N.-H."/>
            <person name="Lee O.R."/>
            <person name="Lee T.-H."/>
            <person name="Bashyal P."/>
            <person name="Kim T.-S."/>
            <person name="Lee W.-H."/>
            <person name="Kawkins C."/>
            <person name="Kim C.-K."/>
            <person name="Kim J.S."/>
            <person name="Ahn B.O."/>
            <person name="Rhee S.Y."/>
            <person name="Sohng J.K."/>
        </authorList>
    </citation>
    <scope>NUCLEOTIDE SEQUENCE</scope>
    <source>
        <tissue evidence="2">Leaf</tissue>
    </source>
</reference>
<organism evidence="2 3">
    <name type="scientific">Senna tora</name>
    <dbReference type="NCBI Taxonomy" id="362788"/>
    <lineage>
        <taxon>Eukaryota</taxon>
        <taxon>Viridiplantae</taxon>
        <taxon>Streptophyta</taxon>
        <taxon>Embryophyta</taxon>
        <taxon>Tracheophyta</taxon>
        <taxon>Spermatophyta</taxon>
        <taxon>Magnoliopsida</taxon>
        <taxon>eudicotyledons</taxon>
        <taxon>Gunneridae</taxon>
        <taxon>Pentapetalae</taxon>
        <taxon>rosids</taxon>
        <taxon>fabids</taxon>
        <taxon>Fabales</taxon>
        <taxon>Fabaceae</taxon>
        <taxon>Caesalpinioideae</taxon>
        <taxon>Cassia clade</taxon>
        <taxon>Senna</taxon>
    </lineage>
</organism>
<gene>
    <name evidence="2" type="ORF">G2W53_008989</name>
</gene>
<sequence length="21" mass="2330">MVPFRTQDGACTTTPLQPPRI</sequence>
<evidence type="ECO:0000256" key="1">
    <source>
        <dbReference type="SAM" id="MobiDB-lite"/>
    </source>
</evidence>
<comment type="caution">
    <text evidence="2">The sequence shown here is derived from an EMBL/GenBank/DDBJ whole genome shotgun (WGS) entry which is preliminary data.</text>
</comment>
<proteinExistence type="predicted"/>
<dbReference type="Proteomes" id="UP000634136">
    <property type="component" value="Unassembled WGS sequence"/>
</dbReference>